<dbReference type="PANTHER" id="PTHR43735">
    <property type="entry name" value="APOPTOSIS-INDUCING FACTOR 1"/>
    <property type="match status" value="1"/>
</dbReference>
<name>A0A1B7NX32_9EURO</name>
<proteinExistence type="predicted"/>
<dbReference type="AlphaFoldDB" id="A0A1B7NX32"/>
<accession>A0A1B7NX32</accession>
<dbReference type="SUPFAM" id="SSF51905">
    <property type="entry name" value="FAD/NAD(P)-binding domain"/>
    <property type="match status" value="1"/>
</dbReference>
<reference evidence="2 3" key="1">
    <citation type="submission" date="2015-07" db="EMBL/GenBank/DDBJ databases">
        <title>Emmonsia species relationships and genome sequence.</title>
        <authorList>
            <person name="Cuomo C.A."/>
            <person name="Schwartz I.S."/>
            <person name="Kenyon C."/>
            <person name="de Hoog G.S."/>
            <person name="Govender N.P."/>
            <person name="Botha A."/>
            <person name="Moreno L."/>
            <person name="de Vries M."/>
            <person name="Munoz J.F."/>
            <person name="Stielow J.B."/>
        </authorList>
    </citation>
    <scope>NUCLEOTIDE SEQUENCE [LARGE SCALE GENOMIC DNA]</scope>
    <source>
        <strain evidence="2 3">CBS 136260</strain>
    </source>
</reference>
<gene>
    <name evidence="2" type="ORF">ACJ72_04313</name>
</gene>
<dbReference type="GO" id="GO:0050660">
    <property type="term" value="F:flavin adenine dinucleotide binding"/>
    <property type="evidence" value="ECO:0007669"/>
    <property type="project" value="TreeGrafter"/>
</dbReference>
<dbReference type="PRINTS" id="PR00411">
    <property type="entry name" value="PNDRDTASEI"/>
</dbReference>
<evidence type="ECO:0000259" key="1">
    <source>
        <dbReference type="Pfam" id="PF07992"/>
    </source>
</evidence>
<dbReference type="Gene3D" id="3.50.50.100">
    <property type="match status" value="1"/>
</dbReference>
<dbReference type="PRINTS" id="PR00368">
    <property type="entry name" value="FADPNR"/>
</dbReference>
<organism evidence="2 3">
    <name type="scientific">Emergomyces africanus</name>
    <dbReference type="NCBI Taxonomy" id="1955775"/>
    <lineage>
        <taxon>Eukaryota</taxon>
        <taxon>Fungi</taxon>
        <taxon>Dikarya</taxon>
        <taxon>Ascomycota</taxon>
        <taxon>Pezizomycotina</taxon>
        <taxon>Eurotiomycetes</taxon>
        <taxon>Eurotiomycetidae</taxon>
        <taxon>Onygenales</taxon>
        <taxon>Ajellomycetaceae</taxon>
        <taxon>Emergomyces</taxon>
    </lineage>
</organism>
<feature type="domain" description="FAD/NAD(P)-binding" evidence="1">
    <location>
        <begin position="18"/>
        <end position="353"/>
    </location>
</feature>
<dbReference type="Pfam" id="PF07992">
    <property type="entry name" value="Pyr_redox_2"/>
    <property type="match status" value="1"/>
</dbReference>
<dbReference type="Proteomes" id="UP000091918">
    <property type="component" value="Unassembled WGS sequence"/>
</dbReference>
<evidence type="ECO:0000313" key="3">
    <source>
        <dbReference type="Proteomes" id="UP000091918"/>
    </source>
</evidence>
<dbReference type="OrthoDB" id="202203at2759"/>
<dbReference type="GO" id="GO:0005737">
    <property type="term" value="C:cytoplasm"/>
    <property type="evidence" value="ECO:0007669"/>
    <property type="project" value="TreeGrafter"/>
</dbReference>
<dbReference type="InterPro" id="IPR036188">
    <property type="entry name" value="FAD/NAD-bd_sf"/>
</dbReference>
<sequence>MPSDEKSMSSSSSTTPTNVLVIGGSYSGLAAALNLLDLCQGRNCRFADGLKVETSGTSEASEPAEARETTPLQITIVDERDGYFHLIGTPLAFASEEYAASAWRKFADIPALQTPAIKYIHGSVTHVDCERKISIIRENGTNNEIPQKYDYLVASSGLKRTWPSAPESLNKEEYLIEIAEHVAKAKLAKDGVVVIGGGAVGIEMAGELKLMQPNLRVTLIHSRSKLLSSEPLPDEFSDRALELLHDTGVETIIGSRVTDTTQTQPKGSTTPNYTLTLSDGRTVKAGYVINAISKYSPTTTYLPSAVLDKEGYVKVNSTLNFLDEVPNAQYHFAAGDITLMSGIKRAGRAMHHGHYVGMNIYQRMLSERFGTTPKFSEIMDTPPSMALAVGTNAVAYGGPQGVVSGDEIAKMFFEDDLGFGICWNYLKLGEAAK</sequence>
<dbReference type="STRING" id="1658172.A0A1B7NX32"/>
<evidence type="ECO:0000313" key="2">
    <source>
        <dbReference type="EMBL" id="OAX81348.1"/>
    </source>
</evidence>
<dbReference type="EMBL" id="LGUA01000493">
    <property type="protein sequence ID" value="OAX81348.1"/>
    <property type="molecule type" value="Genomic_DNA"/>
</dbReference>
<comment type="caution">
    <text evidence="2">The sequence shown here is derived from an EMBL/GenBank/DDBJ whole genome shotgun (WGS) entry which is preliminary data.</text>
</comment>
<protein>
    <recommendedName>
        <fullName evidence="1">FAD/NAD(P)-binding domain-containing protein</fullName>
    </recommendedName>
</protein>
<keyword evidence="3" id="KW-1185">Reference proteome</keyword>
<dbReference type="PANTHER" id="PTHR43735:SF24">
    <property type="entry name" value="NUCLEOTIDE-DISULPHIDE OXIDOREDUCTASE AMID-LIKE, PUTATIVE (AFU_ORTHOLOGUE AFUA_1G17180)-RELATED"/>
    <property type="match status" value="1"/>
</dbReference>
<dbReference type="GO" id="GO:0004174">
    <property type="term" value="F:electron-transferring-flavoprotein dehydrogenase activity"/>
    <property type="evidence" value="ECO:0007669"/>
    <property type="project" value="TreeGrafter"/>
</dbReference>
<dbReference type="InterPro" id="IPR023753">
    <property type="entry name" value="FAD/NAD-binding_dom"/>
</dbReference>